<dbReference type="PANTHER" id="PTHR34698:SF2">
    <property type="entry name" value="5-OXOPROLINASE SUBUNIT B"/>
    <property type="match status" value="1"/>
</dbReference>
<keyword evidence="3" id="KW-0067">ATP-binding</keyword>
<dbReference type="InterPro" id="IPR010016">
    <property type="entry name" value="PxpB"/>
</dbReference>
<reference evidence="5" key="1">
    <citation type="submission" date="2024-07" db="EMBL/GenBank/DDBJ databases">
        <authorList>
            <person name="Yu S.T."/>
        </authorList>
    </citation>
    <scope>NUCLEOTIDE SEQUENCE</scope>
    <source>
        <strain evidence="5">R11</strain>
    </source>
</reference>
<protein>
    <submittedName>
        <fullName evidence="5">Allophanate hydrolase subunit 1</fullName>
    </submittedName>
</protein>
<organism evidence="5">
    <name type="scientific">Streptomyces sp. R11</name>
    <dbReference type="NCBI Taxonomy" id="3238625"/>
    <lineage>
        <taxon>Bacteria</taxon>
        <taxon>Bacillati</taxon>
        <taxon>Actinomycetota</taxon>
        <taxon>Actinomycetes</taxon>
        <taxon>Kitasatosporales</taxon>
        <taxon>Streptomycetaceae</taxon>
        <taxon>Streptomyces</taxon>
    </lineage>
</organism>
<dbReference type="Gene3D" id="3.30.1360.40">
    <property type="match status" value="1"/>
</dbReference>
<dbReference type="Gene3D" id="2.40.100.10">
    <property type="entry name" value="Cyclophilin-like"/>
    <property type="match status" value="1"/>
</dbReference>
<dbReference type="GO" id="GO:0005524">
    <property type="term" value="F:ATP binding"/>
    <property type="evidence" value="ECO:0007669"/>
    <property type="project" value="UniProtKB-KW"/>
</dbReference>
<sequence>MRALPVGDDALLVEVASGDEARALHAELLRRRADGSLSVREIVPAARTVLLDGLADPARLASELTTSEVPPAPPRAREVVELPVRYDGPDLADVAAHWGVSPTEVARIHADTEFSVAFCGFAPGFGYLTGLPPRYDVPRRATPRTAVPAGAVALAGPYTGVYPRSSPGGWQLIGTTDTVLWDHTRVPAALLSPGTRVRFVPVGSS</sequence>
<evidence type="ECO:0000313" key="5">
    <source>
        <dbReference type="EMBL" id="XDQ09362.1"/>
    </source>
</evidence>
<dbReference type="AlphaFoldDB" id="A0AB39MTA2"/>
<dbReference type="EMBL" id="CP163432">
    <property type="protein sequence ID" value="XDQ09362.1"/>
    <property type="molecule type" value="Genomic_DNA"/>
</dbReference>
<dbReference type="PANTHER" id="PTHR34698">
    <property type="entry name" value="5-OXOPROLINASE SUBUNIT B"/>
    <property type="match status" value="1"/>
</dbReference>
<proteinExistence type="predicted"/>
<keyword evidence="2 5" id="KW-0378">Hydrolase</keyword>
<dbReference type="InterPro" id="IPR003833">
    <property type="entry name" value="CT_C_D"/>
</dbReference>
<evidence type="ECO:0000256" key="3">
    <source>
        <dbReference type="ARBA" id="ARBA00022840"/>
    </source>
</evidence>
<feature type="domain" description="Carboxyltransferase" evidence="4">
    <location>
        <begin position="1"/>
        <end position="191"/>
    </location>
</feature>
<dbReference type="SUPFAM" id="SSF50891">
    <property type="entry name" value="Cyclophilin-like"/>
    <property type="match status" value="1"/>
</dbReference>
<dbReference type="GO" id="GO:0016787">
    <property type="term" value="F:hydrolase activity"/>
    <property type="evidence" value="ECO:0007669"/>
    <property type="project" value="UniProtKB-KW"/>
</dbReference>
<evidence type="ECO:0000256" key="1">
    <source>
        <dbReference type="ARBA" id="ARBA00022741"/>
    </source>
</evidence>
<gene>
    <name evidence="5" type="ORF">AB5J55_06770</name>
</gene>
<keyword evidence="1" id="KW-0547">Nucleotide-binding</keyword>
<name>A0AB39MTA2_9ACTN</name>
<accession>A0AB39MTA2</accession>
<dbReference type="InterPro" id="IPR029000">
    <property type="entry name" value="Cyclophilin-like_dom_sf"/>
</dbReference>
<dbReference type="SMART" id="SM00796">
    <property type="entry name" value="AHS1"/>
    <property type="match status" value="1"/>
</dbReference>
<evidence type="ECO:0000256" key="2">
    <source>
        <dbReference type="ARBA" id="ARBA00022801"/>
    </source>
</evidence>
<dbReference type="Pfam" id="PF02682">
    <property type="entry name" value="CT_C_D"/>
    <property type="match status" value="1"/>
</dbReference>
<evidence type="ECO:0000259" key="4">
    <source>
        <dbReference type="SMART" id="SM00796"/>
    </source>
</evidence>
<dbReference type="RefSeq" id="WP_369269787.1">
    <property type="nucleotide sequence ID" value="NZ_CP163432.1"/>
</dbReference>